<reference evidence="3" key="1">
    <citation type="submission" date="2016-06" db="UniProtKB">
        <authorList>
            <consortium name="WormBaseParasite"/>
        </authorList>
    </citation>
    <scope>IDENTIFICATION</scope>
</reference>
<evidence type="ECO:0000313" key="3">
    <source>
        <dbReference type="WBParaSite" id="SSLN_0000775901-mRNA-1"/>
    </source>
</evidence>
<evidence type="ECO:0000313" key="1">
    <source>
        <dbReference type="EMBL" id="VDL93866.1"/>
    </source>
</evidence>
<gene>
    <name evidence="1" type="ORF">SSLN_LOCUS7481</name>
</gene>
<proteinExistence type="predicted"/>
<evidence type="ECO:0000313" key="2">
    <source>
        <dbReference type="Proteomes" id="UP000275846"/>
    </source>
</evidence>
<accession>A0A183STD3</accession>
<dbReference type="EMBL" id="UYSU01034160">
    <property type="protein sequence ID" value="VDL93866.1"/>
    <property type="molecule type" value="Genomic_DNA"/>
</dbReference>
<dbReference type="OrthoDB" id="10062692at2759"/>
<dbReference type="Proteomes" id="UP000275846">
    <property type="component" value="Unassembled WGS sequence"/>
</dbReference>
<keyword evidence="2" id="KW-1185">Reference proteome</keyword>
<dbReference type="WBParaSite" id="SSLN_0000775901-mRNA-1">
    <property type="protein sequence ID" value="SSLN_0000775901-mRNA-1"/>
    <property type="gene ID" value="SSLN_0000775901"/>
</dbReference>
<dbReference type="AlphaFoldDB" id="A0A183STD3"/>
<protein>
    <submittedName>
        <fullName evidence="3">Dynactin subunit 2</fullName>
    </submittedName>
</protein>
<reference evidence="1 2" key="2">
    <citation type="submission" date="2018-11" db="EMBL/GenBank/DDBJ databases">
        <authorList>
            <consortium name="Pathogen Informatics"/>
        </authorList>
    </citation>
    <scope>NUCLEOTIDE SEQUENCE [LARGE SCALE GENOMIC DNA]</scope>
    <source>
        <strain evidence="1 2">NST_G2</strain>
    </source>
</reference>
<sequence length="674" mass="73875">MCVLCGVADWWTESQVAMAPSQCGLYGTPTPWDPSQVWWHAQGRLRPRQPPAPSPISGLLDSVLTPGSGGGGGESAVAAAQGYYRLKLIHAQVTAPAPPGVEHTVDLVEIDGRTAIASADRLDGLQRRLEAYIRQLSENMDTEPESIQEEQPMLDELIRVNEKILDGIQQFQSFEKMRCREEDEEKEKVTERMLNASTSGAAGTTLVTVAKQQEVQEALSEASSLATAPATAVTNVAEPPLARTNDVLQTLREAREALQLFYLLQQDIRASSAQVADRTLLGELRVVAERLEDLKKNVQTLINAKMRETSADLTGEAEANLASLTSVNEELLRCVENYRRYGIVAERLAGLQKRVHALISGSISVNSAGTAEENEMTLANLTDVNDQLLHCLKNYQRTVQIDESQETPGQTLGATGAEAKLTTGSNAPEAPNYLPTGAVAENPILAMDAVEPAEADRNEGSRMISERTLVLQAREAIEQFNALHGDARMSTAQMTEMTQMRELETIGGRLVGLQQKVQGLINEKLCGNSGGTSEEHETALENLMGLNDELHHCVENYQRALREAEPYMAFVTHISIYAPVIDAAIDRLPKVEINADLDLSPSLQVTIGAVQQLSSGKAPASDGIPAEIYEHGEPQLTKRLKTFFQEIWCLGQVSRDFKDATIVHLYKRKRNRRL</sequence>
<name>A0A183STD3_SCHSO</name>
<organism evidence="3">
    <name type="scientific">Schistocephalus solidus</name>
    <name type="common">Tapeworm</name>
    <dbReference type="NCBI Taxonomy" id="70667"/>
    <lineage>
        <taxon>Eukaryota</taxon>
        <taxon>Metazoa</taxon>
        <taxon>Spiralia</taxon>
        <taxon>Lophotrochozoa</taxon>
        <taxon>Platyhelminthes</taxon>
        <taxon>Cestoda</taxon>
        <taxon>Eucestoda</taxon>
        <taxon>Diphyllobothriidea</taxon>
        <taxon>Diphyllobothriidae</taxon>
        <taxon>Schistocephalus</taxon>
    </lineage>
</organism>